<gene>
    <name evidence="4" type="ORF">KLLA0_E02135g</name>
</gene>
<name>Q6CPU5_KLULA</name>
<feature type="transmembrane region" description="Helical" evidence="2">
    <location>
        <begin position="503"/>
        <end position="525"/>
    </location>
</feature>
<dbReference type="eggNOG" id="ENOG502QUA0">
    <property type="taxonomic scope" value="Eukaryota"/>
</dbReference>
<evidence type="ECO:0000256" key="1">
    <source>
        <dbReference type="SAM" id="MobiDB-lite"/>
    </source>
</evidence>
<dbReference type="FunCoup" id="Q6CPU5">
    <property type="interactions" value="62"/>
</dbReference>
<keyword evidence="2" id="KW-1133">Transmembrane helix</keyword>
<evidence type="ECO:0000259" key="3">
    <source>
        <dbReference type="Pfam" id="PF12051"/>
    </source>
</evidence>
<evidence type="ECO:0000313" key="4">
    <source>
        <dbReference type="EMBL" id="CAG99131.1"/>
    </source>
</evidence>
<evidence type="ECO:0000313" key="5">
    <source>
        <dbReference type="Proteomes" id="UP000000598"/>
    </source>
</evidence>
<dbReference type="HOGENOM" id="CLU_020178_0_1_1"/>
<dbReference type="KEGG" id="kla:KLLA0_E02135g"/>
<sequence>MGFNDFDKMSGDDIRLVNETARERFLEGVAFDAAKDGQYMNAESSADEESQGFAGNESGRKSRTPSLAMVGEDNQDQSTSDEQAESVEEFNKESANIDDKNEEQNDGSPAEAGQPALGRVKTRFFSSKLSTHRNIFARRFALNCFLLGSLAIAMFSLYWGALYNHSSDYHNVKFIAVVEDDGDMGAGVIPIMDSAIPQFFVYNTSSFRDKYGQDVNISEKVHHLVHTKKFWGSLIVYPGTTDAFVDSLTTDDAPAFNSTDYFEFFYKTARDLSNMRASIVPLLTSIETTYKKTFFYNDYFPSVIANITNISGPNLSAAGDMNWKQIDNRPFTDYTLLGPMQVGLIYCILLTFFQLALFGPFHAMLSPLLKPKHIILYRLVTSWATYFFLSLFFCTVSAIFHVDFTLAFGRGGFVVYWMTTWILMGAVGGANENVLSILLAYCPQYLGFWLISWIIINISASFVPLVLANRFYRYGYMTPIYNAMEIYRVIFTDTYKGDMGRNYGILAAWCVLNTLLFPFVMKIVGQKFMNDAKKRAMQK</sequence>
<feature type="transmembrane region" description="Helical" evidence="2">
    <location>
        <begin position="375"/>
        <end position="402"/>
    </location>
</feature>
<proteinExistence type="predicted"/>
<dbReference type="PANTHER" id="PTHR34814:SF1">
    <property type="entry name" value="NITROSOGUANIDINE RESISTANCE PROTEIN SNG1"/>
    <property type="match status" value="1"/>
</dbReference>
<keyword evidence="2" id="KW-0472">Membrane</keyword>
<dbReference type="PANTHER" id="PTHR34814">
    <property type="entry name" value="NITROSOGUANIDINE RESISTANCE PROTEIN SNG1"/>
    <property type="match status" value="1"/>
</dbReference>
<feature type="transmembrane region" description="Helical" evidence="2">
    <location>
        <begin position="446"/>
        <end position="467"/>
    </location>
</feature>
<evidence type="ECO:0000256" key="2">
    <source>
        <dbReference type="SAM" id="Phobius"/>
    </source>
</evidence>
<feature type="transmembrane region" description="Helical" evidence="2">
    <location>
        <begin position="343"/>
        <end position="363"/>
    </location>
</feature>
<feature type="transmembrane region" description="Helical" evidence="2">
    <location>
        <begin position="140"/>
        <end position="161"/>
    </location>
</feature>
<dbReference type="Pfam" id="PF12051">
    <property type="entry name" value="DUF3533"/>
    <property type="match status" value="1"/>
</dbReference>
<dbReference type="PaxDb" id="284590-Q6CPU5"/>
<accession>Q6CPU5</accession>
<dbReference type="GO" id="GO:0016020">
    <property type="term" value="C:membrane"/>
    <property type="evidence" value="ECO:0007669"/>
    <property type="project" value="TreeGrafter"/>
</dbReference>
<organism evidence="4 5">
    <name type="scientific">Kluyveromyces lactis (strain ATCC 8585 / CBS 2359 / DSM 70799 / NBRC 1267 / NRRL Y-1140 / WM37)</name>
    <name type="common">Yeast</name>
    <name type="synonym">Candida sphaerica</name>
    <dbReference type="NCBI Taxonomy" id="284590"/>
    <lineage>
        <taxon>Eukaryota</taxon>
        <taxon>Fungi</taxon>
        <taxon>Dikarya</taxon>
        <taxon>Ascomycota</taxon>
        <taxon>Saccharomycotina</taxon>
        <taxon>Saccharomycetes</taxon>
        <taxon>Saccharomycetales</taxon>
        <taxon>Saccharomycetaceae</taxon>
        <taxon>Kluyveromyces</taxon>
    </lineage>
</organism>
<dbReference type="Proteomes" id="UP000000598">
    <property type="component" value="Chromosome E"/>
</dbReference>
<keyword evidence="2" id="KW-0812">Transmembrane</keyword>
<reference evidence="4 5" key="1">
    <citation type="journal article" date="2004" name="Nature">
        <title>Genome evolution in yeasts.</title>
        <authorList>
            <consortium name="Genolevures"/>
            <person name="Dujon B."/>
            <person name="Sherman D."/>
            <person name="Fischer G."/>
            <person name="Durrens P."/>
            <person name="Casaregola S."/>
            <person name="Lafontaine I."/>
            <person name="de Montigny J."/>
            <person name="Marck C."/>
            <person name="Neuveglise C."/>
            <person name="Talla E."/>
            <person name="Goffard N."/>
            <person name="Frangeul L."/>
            <person name="Aigle M."/>
            <person name="Anthouard V."/>
            <person name="Babour A."/>
            <person name="Barbe V."/>
            <person name="Barnay S."/>
            <person name="Blanchin S."/>
            <person name="Beckerich J.M."/>
            <person name="Beyne E."/>
            <person name="Bleykasten C."/>
            <person name="Boisrame A."/>
            <person name="Boyer J."/>
            <person name="Cattolico L."/>
            <person name="Confanioleri F."/>
            <person name="de Daruvar A."/>
            <person name="Despons L."/>
            <person name="Fabre E."/>
            <person name="Fairhead C."/>
            <person name="Ferry-Dumazet H."/>
            <person name="Groppi A."/>
            <person name="Hantraye F."/>
            <person name="Hennequin C."/>
            <person name="Jauniaux N."/>
            <person name="Joyet P."/>
            <person name="Kachouri R."/>
            <person name="Kerrest A."/>
            <person name="Koszul R."/>
            <person name="Lemaire M."/>
            <person name="Lesur I."/>
            <person name="Ma L."/>
            <person name="Muller H."/>
            <person name="Nicaud J.M."/>
            <person name="Nikolski M."/>
            <person name="Oztas S."/>
            <person name="Ozier-Kalogeropoulos O."/>
            <person name="Pellenz S."/>
            <person name="Potier S."/>
            <person name="Richard G.F."/>
            <person name="Straub M.L."/>
            <person name="Suleau A."/>
            <person name="Swennene D."/>
            <person name="Tekaia F."/>
            <person name="Wesolowski-Louvel M."/>
            <person name="Westhof E."/>
            <person name="Wirth B."/>
            <person name="Zeniou-Meyer M."/>
            <person name="Zivanovic I."/>
            <person name="Bolotin-Fukuhara M."/>
            <person name="Thierry A."/>
            <person name="Bouchier C."/>
            <person name="Caudron B."/>
            <person name="Scarpelli C."/>
            <person name="Gaillardin C."/>
            <person name="Weissenbach J."/>
            <person name="Wincker P."/>
            <person name="Souciet J.L."/>
        </authorList>
    </citation>
    <scope>NUCLEOTIDE SEQUENCE [LARGE SCALE GENOMIC DNA]</scope>
    <source>
        <strain evidence="5">ATCC 8585 / CBS 2359 / DSM 70799 / NBRC 1267 / NRRL Y-1140 / WM37</strain>
    </source>
</reference>
<feature type="transmembrane region" description="Helical" evidence="2">
    <location>
        <begin position="414"/>
        <end position="434"/>
    </location>
</feature>
<feature type="region of interest" description="Disordered" evidence="1">
    <location>
        <begin position="40"/>
        <end position="114"/>
    </location>
</feature>
<dbReference type="InterPro" id="IPR022703">
    <property type="entry name" value="DUF3533"/>
</dbReference>
<protein>
    <submittedName>
        <fullName evidence="4">KLLA0E02135p</fullName>
    </submittedName>
</protein>
<feature type="domain" description="DUF3533" evidence="3">
    <location>
        <begin position="143"/>
        <end position="515"/>
    </location>
</feature>
<keyword evidence="5" id="KW-1185">Reference proteome</keyword>
<dbReference type="AlphaFoldDB" id="Q6CPU5"/>
<dbReference type="InterPro" id="IPR053001">
    <property type="entry name" value="MNNG_permease-like"/>
</dbReference>
<dbReference type="STRING" id="284590.Q6CPU5"/>
<feature type="compositionally biased region" description="Basic and acidic residues" evidence="1">
    <location>
        <begin position="89"/>
        <end position="103"/>
    </location>
</feature>
<dbReference type="InParanoid" id="Q6CPU5"/>
<dbReference type="OMA" id="PLENMAM"/>
<dbReference type="EMBL" id="CR382125">
    <property type="protein sequence ID" value="CAG99131.1"/>
    <property type="molecule type" value="Genomic_DNA"/>
</dbReference>